<comment type="caution">
    <text evidence="1">The sequence shown here is derived from an EMBL/GenBank/DDBJ whole genome shotgun (WGS) entry which is preliminary data.</text>
</comment>
<organism evidence="1 2">
    <name type="scientific">Streptomyces subrutilus</name>
    <dbReference type="NCBI Taxonomy" id="36818"/>
    <lineage>
        <taxon>Bacteria</taxon>
        <taxon>Bacillati</taxon>
        <taxon>Actinomycetota</taxon>
        <taxon>Actinomycetes</taxon>
        <taxon>Kitasatosporales</taxon>
        <taxon>Streptomycetaceae</taxon>
        <taxon>Streptomyces</taxon>
    </lineage>
</organism>
<dbReference type="AlphaFoldDB" id="A0A1E5PLJ4"/>
<sequence>MVSVSLQNGGVPRAESAGQRYVLGTDDLCVFHELTSRVYGWSGYADSRPPPSTWSTWYAVSRRQLHVVLGRAGIRARVRRTGGPRPVGAAAGLGAAQPLPVRSRPGSGRAVWA</sequence>
<dbReference type="STRING" id="36818.BGK67_02825"/>
<evidence type="ECO:0000313" key="1">
    <source>
        <dbReference type="EMBL" id="OEJ30427.1"/>
    </source>
</evidence>
<evidence type="ECO:0000313" key="2">
    <source>
        <dbReference type="Proteomes" id="UP000095705"/>
    </source>
</evidence>
<name>A0A1E5PLJ4_9ACTN</name>
<dbReference type="Proteomes" id="UP000095705">
    <property type="component" value="Unassembled WGS sequence"/>
</dbReference>
<gene>
    <name evidence="1" type="ORF">BGK67_02825</name>
</gene>
<protein>
    <submittedName>
        <fullName evidence="1">Uncharacterized protein</fullName>
    </submittedName>
</protein>
<reference evidence="1 2" key="1">
    <citation type="submission" date="2016-08" db="EMBL/GenBank/DDBJ databases">
        <title>The complete genome of Streptomyces subrutilus 10-1-1.</title>
        <authorList>
            <person name="Chen X."/>
        </authorList>
    </citation>
    <scope>NUCLEOTIDE SEQUENCE [LARGE SCALE GENOMIC DNA]</scope>
    <source>
        <strain evidence="1 2">10-1-1</strain>
    </source>
</reference>
<accession>A0A1E5PLJ4</accession>
<keyword evidence="2" id="KW-1185">Reference proteome</keyword>
<dbReference type="EMBL" id="MEHK01000001">
    <property type="protein sequence ID" value="OEJ30427.1"/>
    <property type="molecule type" value="Genomic_DNA"/>
</dbReference>
<proteinExistence type="predicted"/>